<comment type="subunit">
    <text evidence="3">Forms a 24-polypeptide structural core with octahedral symmetry.</text>
</comment>
<dbReference type="InterPro" id="IPR000089">
    <property type="entry name" value="Biotin_lipoyl"/>
</dbReference>
<dbReference type="Gene3D" id="2.40.50.100">
    <property type="match status" value="1"/>
</dbReference>
<dbReference type="PANTHER" id="PTHR43178">
    <property type="entry name" value="DIHYDROLIPOAMIDE ACETYLTRANSFERASE COMPONENT OF PYRUVATE DEHYDROGENASE COMPLEX"/>
    <property type="match status" value="1"/>
</dbReference>
<keyword evidence="6 7" id="KW-0012">Acyltransferase</keyword>
<dbReference type="InterPro" id="IPR003016">
    <property type="entry name" value="2-oxoA_DH_lipoyl-BS"/>
</dbReference>
<keyword evidence="5 7" id="KW-0450">Lipoyl</keyword>
<evidence type="ECO:0000256" key="2">
    <source>
        <dbReference type="ARBA" id="ARBA00007317"/>
    </source>
</evidence>
<evidence type="ECO:0000256" key="7">
    <source>
        <dbReference type="RuleBase" id="RU003423"/>
    </source>
</evidence>
<dbReference type="Gene3D" id="4.10.320.10">
    <property type="entry name" value="E3-binding domain"/>
    <property type="match status" value="1"/>
</dbReference>
<gene>
    <name evidence="10" type="ORF">B5V00_06510</name>
</gene>
<feature type="domain" description="Peripheral subunit-binding (PSBD)" evidence="9">
    <location>
        <begin position="136"/>
        <end position="173"/>
    </location>
</feature>
<dbReference type="FunFam" id="3.30.559.10:FF:000007">
    <property type="entry name" value="Dihydrolipoamide acetyltransferase component of pyruvate dehydrogenase complex"/>
    <property type="match status" value="1"/>
</dbReference>
<evidence type="ECO:0000256" key="1">
    <source>
        <dbReference type="ARBA" id="ARBA00001938"/>
    </source>
</evidence>
<dbReference type="GO" id="GO:0016407">
    <property type="term" value="F:acetyltransferase activity"/>
    <property type="evidence" value="ECO:0007669"/>
    <property type="project" value="TreeGrafter"/>
</dbReference>
<keyword evidence="4 7" id="KW-0808">Transferase</keyword>
<dbReference type="InterPro" id="IPR011053">
    <property type="entry name" value="Single_hybrid_motif"/>
</dbReference>
<dbReference type="STRING" id="1969733.B5V00_06510"/>
<dbReference type="Gene3D" id="3.30.559.10">
    <property type="entry name" value="Chloramphenicol acetyltransferase-like domain"/>
    <property type="match status" value="1"/>
</dbReference>
<feature type="domain" description="Lipoyl-binding" evidence="8">
    <location>
        <begin position="1"/>
        <end position="76"/>
    </location>
</feature>
<dbReference type="EC" id="2.3.1.-" evidence="7"/>
<dbReference type="Proteomes" id="UP000193136">
    <property type="component" value="Unassembled WGS sequence"/>
</dbReference>
<dbReference type="InterPro" id="IPR050743">
    <property type="entry name" value="2-oxoacid_DH_E2_comp"/>
</dbReference>
<comment type="caution">
    <text evidence="10">The sequence shown here is derived from an EMBL/GenBank/DDBJ whole genome shotgun (WGS) entry which is preliminary data.</text>
</comment>
<evidence type="ECO:0000313" key="10">
    <source>
        <dbReference type="EMBL" id="ORJ61365.1"/>
    </source>
</evidence>
<reference evidence="10 11" key="1">
    <citation type="submission" date="2017-03" db="EMBL/GenBank/DDBJ databases">
        <title>Genome sequence of Geothermobacter sp. EPR-M, Deep-Sea Iron Reducer.</title>
        <authorList>
            <person name="Tully B."/>
            <person name="Savalia P."/>
            <person name="Abuyen K."/>
            <person name="Baughan C."/>
            <person name="Romero E."/>
            <person name="Ronkowski C."/>
            <person name="Torres B."/>
            <person name="Tremblay J."/>
            <person name="Trujillo A."/>
            <person name="Tyler M."/>
            <person name="Perez-Rodriguez I."/>
            <person name="Amend J."/>
        </authorList>
    </citation>
    <scope>NUCLEOTIDE SEQUENCE [LARGE SCALE GENOMIC DNA]</scope>
    <source>
        <strain evidence="10 11">EPR-M</strain>
    </source>
</reference>
<dbReference type="PROSITE" id="PS50968">
    <property type="entry name" value="BIOTINYL_LIPOYL"/>
    <property type="match status" value="1"/>
</dbReference>
<dbReference type="SUPFAM" id="SSF52777">
    <property type="entry name" value="CoA-dependent acyltransferases"/>
    <property type="match status" value="1"/>
</dbReference>
<dbReference type="InterPro" id="IPR023213">
    <property type="entry name" value="CAT-like_dom_sf"/>
</dbReference>
<dbReference type="EMBL" id="NAAD01000006">
    <property type="protein sequence ID" value="ORJ61365.1"/>
    <property type="molecule type" value="Genomic_DNA"/>
</dbReference>
<organism evidence="10 11">
    <name type="scientific">Geothermobacter hydrogeniphilus</name>
    <dbReference type="NCBI Taxonomy" id="1969733"/>
    <lineage>
        <taxon>Bacteria</taxon>
        <taxon>Pseudomonadati</taxon>
        <taxon>Thermodesulfobacteriota</taxon>
        <taxon>Desulfuromonadia</taxon>
        <taxon>Desulfuromonadales</taxon>
        <taxon>Geothermobacteraceae</taxon>
        <taxon>Geothermobacter</taxon>
    </lineage>
</organism>
<dbReference type="InterPro" id="IPR036625">
    <property type="entry name" value="E3-bd_dom_sf"/>
</dbReference>
<dbReference type="SUPFAM" id="SSF47005">
    <property type="entry name" value="Peripheral subunit-binding domain of 2-oxo acid dehydrogenase complex"/>
    <property type="match status" value="1"/>
</dbReference>
<dbReference type="GO" id="GO:0031405">
    <property type="term" value="F:lipoic acid binding"/>
    <property type="evidence" value="ECO:0007669"/>
    <property type="project" value="TreeGrafter"/>
</dbReference>
<evidence type="ECO:0000256" key="4">
    <source>
        <dbReference type="ARBA" id="ARBA00022679"/>
    </source>
</evidence>
<evidence type="ECO:0000259" key="9">
    <source>
        <dbReference type="PROSITE" id="PS51826"/>
    </source>
</evidence>
<comment type="similarity">
    <text evidence="2 7">Belongs to the 2-oxoacid dehydrogenase family.</text>
</comment>
<evidence type="ECO:0000256" key="6">
    <source>
        <dbReference type="ARBA" id="ARBA00023315"/>
    </source>
</evidence>
<dbReference type="CDD" id="cd06849">
    <property type="entry name" value="lipoyl_domain"/>
    <property type="match status" value="1"/>
</dbReference>
<dbReference type="Pfam" id="PF00364">
    <property type="entry name" value="Biotin_lipoyl"/>
    <property type="match status" value="1"/>
</dbReference>
<comment type="cofactor">
    <cofactor evidence="1 7">
        <name>(R)-lipoate</name>
        <dbReference type="ChEBI" id="CHEBI:83088"/>
    </cofactor>
</comment>
<dbReference type="PANTHER" id="PTHR43178:SF5">
    <property type="entry name" value="LIPOAMIDE ACYLTRANSFERASE COMPONENT OF BRANCHED-CHAIN ALPHA-KETO ACID DEHYDROGENASE COMPLEX, MITOCHONDRIAL"/>
    <property type="match status" value="1"/>
</dbReference>
<keyword evidence="11" id="KW-1185">Reference proteome</keyword>
<evidence type="ECO:0000256" key="3">
    <source>
        <dbReference type="ARBA" id="ARBA00011484"/>
    </source>
</evidence>
<dbReference type="PROSITE" id="PS00189">
    <property type="entry name" value="LIPOYL"/>
    <property type="match status" value="1"/>
</dbReference>
<dbReference type="Pfam" id="PF00198">
    <property type="entry name" value="2-oxoacid_dh"/>
    <property type="match status" value="1"/>
</dbReference>
<sequence>MFEFILPDLGEGGVEAEIRAWHVAVGERVKEHQSALEVETDKAVVDVPVPRAGIIRTLNHEVGDRVPVGSVLLTIATGEFEADSVPAPAAGAVVSPVRKSQGIVGVLPEAPSAGPPEGPVTEAPVVSGEKKAVPLRALPRVRALAKARGVALETLRGSGPDGRITEEDVLTAAGAEPSGDAGDSGRRVPLAGLRRRIAEHLLEAQRRTAFVTTMAETDVTRLWTLKARQRDELAGRGVKLTLLPFFMKATQHALAEFPRLNARVDEAAGEIELLAECHLGVAVDSREGLLVPVVRDVGTKSVVDLAIELQQLAEQAESRSLSREQLQGSTFTLTNFGSFGGSFATPVINYPNVAILGFGGVSEKPWVVEGEIVIRRILPLSLTFDHRVLDGAEATRFLVRVGQFLEDPGLLFIESV</sequence>
<proteinExistence type="inferred from homology"/>
<evidence type="ECO:0000313" key="11">
    <source>
        <dbReference type="Proteomes" id="UP000193136"/>
    </source>
</evidence>
<protein>
    <recommendedName>
        <fullName evidence="7">Dihydrolipoamide acetyltransferase component of pyruvate dehydrogenase complex</fullName>
        <ecNumber evidence="7">2.3.1.-</ecNumber>
    </recommendedName>
</protein>
<evidence type="ECO:0000259" key="8">
    <source>
        <dbReference type="PROSITE" id="PS50968"/>
    </source>
</evidence>
<dbReference type="AlphaFoldDB" id="A0A1X0Y879"/>
<dbReference type="InterPro" id="IPR001078">
    <property type="entry name" value="2-oxoacid_DH_actylTfrase"/>
</dbReference>
<dbReference type="OrthoDB" id="9805770at2"/>
<dbReference type="SUPFAM" id="SSF51230">
    <property type="entry name" value="Single hybrid motif"/>
    <property type="match status" value="1"/>
</dbReference>
<accession>A0A1X0Y879</accession>
<dbReference type="GO" id="GO:0005737">
    <property type="term" value="C:cytoplasm"/>
    <property type="evidence" value="ECO:0007669"/>
    <property type="project" value="TreeGrafter"/>
</dbReference>
<dbReference type="PROSITE" id="PS51826">
    <property type="entry name" value="PSBD"/>
    <property type="match status" value="1"/>
</dbReference>
<dbReference type="InterPro" id="IPR004167">
    <property type="entry name" value="PSBD"/>
</dbReference>
<dbReference type="Pfam" id="PF02817">
    <property type="entry name" value="E3_binding"/>
    <property type="match status" value="1"/>
</dbReference>
<evidence type="ECO:0000256" key="5">
    <source>
        <dbReference type="ARBA" id="ARBA00022823"/>
    </source>
</evidence>
<name>A0A1X0Y879_9BACT</name>